<protein>
    <submittedName>
        <fullName evidence="6">Peptide ABC transporter substrate-binding protein</fullName>
    </submittedName>
</protein>
<comment type="caution">
    <text evidence="6">The sequence shown here is derived from an EMBL/GenBank/DDBJ whole genome shotgun (WGS) entry which is preliminary data.</text>
</comment>
<proteinExistence type="inferred from homology"/>
<dbReference type="InterPro" id="IPR030678">
    <property type="entry name" value="Peptide/Ni-bd"/>
</dbReference>
<dbReference type="PANTHER" id="PTHR30290">
    <property type="entry name" value="PERIPLASMIC BINDING COMPONENT OF ABC TRANSPORTER"/>
    <property type="match status" value="1"/>
</dbReference>
<name>A0A512N7S9_9HYPH</name>
<accession>A0A512N7S9</accession>
<dbReference type="PIRSF" id="PIRSF002741">
    <property type="entry name" value="MppA"/>
    <property type="match status" value="1"/>
</dbReference>
<evidence type="ECO:0000313" key="6">
    <source>
        <dbReference type="EMBL" id="GEP54963.1"/>
    </source>
</evidence>
<feature type="signal peptide" evidence="4">
    <location>
        <begin position="1"/>
        <end position="25"/>
    </location>
</feature>
<dbReference type="Pfam" id="PF00496">
    <property type="entry name" value="SBP_bac_5"/>
    <property type="match status" value="1"/>
</dbReference>
<dbReference type="GO" id="GO:0030288">
    <property type="term" value="C:outer membrane-bounded periplasmic space"/>
    <property type="evidence" value="ECO:0007669"/>
    <property type="project" value="UniProtKB-ARBA"/>
</dbReference>
<evidence type="ECO:0000313" key="7">
    <source>
        <dbReference type="Proteomes" id="UP000321058"/>
    </source>
</evidence>
<dbReference type="Proteomes" id="UP000321058">
    <property type="component" value="Unassembled WGS sequence"/>
</dbReference>
<dbReference type="InterPro" id="IPR000914">
    <property type="entry name" value="SBP_5_dom"/>
</dbReference>
<sequence length="531" mass="59594">MKTQSGRFGCIITMLALAVASPAVAQKPGGVLKIQHMDSPPSASIHEEATVSVAVPFMSLYNNLVMFDQHVAKNSLDSIVPDLATKWSWTDNNTKLVFTVREGVKWHDGKPFSAKDVACTFDLLLGGESETKLRRNPRSSWWTNVEKVTADSDTQATFHLKAPQPSLLALLASGYTPIYPCHVPPDQMRRRPVGTGPFKLAEFKMNEGIKLTKNPDYWKKGKPYLDGIEFTIMPDRGTRMLAFIAGKHDMTFPSDVTVPLLKNIRKDAPQAQCTMRESGVSTNLIINAEAPPFNDPKIRRALALTLDRKSFIDILSEGEDKMAGIMLPPPDGGWGMTPEMMKDLPGYGDVAKAREEAKQLMQEAGYGPDKRLKIKVSTRNIATFKDPAVILIDQLKQVYVDGELEIIDTAVYYNRVFKKDYVVALNLSGVAVDDPDVALFENYGCGSLRNYNGYCDAEMTKLFQAQSRELDPKKRQQMVWDIDHKLQAEIARPIIFYGRAAGCWQPQVKNVTLHINSIYNNWRFEDVWLER</sequence>
<dbReference type="InterPro" id="IPR039424">
    <property type="entry name" value="SBP_5"/>
</dbReference>
<dbReference type="EMBL" id="BKAJ01000033">
    <property type="protein sequence ID" value="GEP54963.1"/>
    <property type="molecule type" value="Genomic_DNA"/>
</dbReference>
<comment type="subcellular location">
    <subcellularLocation>
        <location evidence="1">Periplasm</location>
    </subcellularLocation>
</comment>
<keyword evidence="7" id="KW-1185">Reference proteome</keyword>
<dbReference type="GO" id="GO:0043190">
    <property type="term" value="C:ATP-binding cassette (ABC) transporter complex"/>
    <property type="evidence" value="ECO:0007669"/>
    <property type="project" value="InterPro"/>
</dbReference>
<evidence type="ECO:0000256" key="2">
    <source>
        <dbReference type="ARBA" id="ARBA00005695"/>
    </source>
</evidence>
<feature type="domain" description="Solute-binding protein family 5" evidence="5">
    <location>
        <begin position="79"/>
        <end position="446"/>
    </location>
</feature>
<dbReference type="PANTHER" id="PTHR30290:SF38">
    <property type="entry name" value="D,D-DIPEPTIDE-BINDING PERIPLASMIC PROTEIN DDPA-RELATED"/>
    <property type="match status" value="1"/>
</dbReference>
<organism evidence="6 7">
    <name type="scientific">Reyranella soli</name>
    <dbReference type="NCBI Taxonomy" id="1230389"/>
    <lineage>
        <taxon>Bacteria</taxon>
        <taxon>Pseudomonadati</taxon>
        <taxon>Pseudomonadota</taxon>
        <taxon>Alphaproteobacteria</taxon>
        <taxon>Hyphomicrobiales</taxon>
        <taxon>Reyranellaceae</taxon>
        <taxon>Reyranella</taxon>
    </lineage>
</organism>
<evidence type="ECO:0000259" key="5">
    <source>
        <dbReference type="Pfam" id="PF00496"/>
    </source>
</evidence>
<reference evidence="6 7" key="1">
    <citation type="submission" date="2019-07" db="EMBL/GenBank/DDBJ databases">
        <title>Whole genome shotgun sequence of Reyranella soli NBRC 108950.</title>
        <authorList>
            <person name="Hosoyama A."/>
            <person name="Uohara A."/>
            <person name="Ohji S."/>
            <person name="Ichikawa N."/>
        </authorList>
    </citation>
    <scope>NUCLEOTIDE SEQUENCE [LARGE SCALE GENOMIC DNA]</scope>
    <source>
        <strain evidence="6 7">NBRC 108950</strain>
    </source>
</reference>
<feature type="chain" id="PRO_5021707778" evidence="4">
    <location>
        <begin position="26"/>
        <end position="531"/>
    </location>
</feature>
<dbReference type="SUPFAM" id="SSF53850">
    <property type="entry name" value="Periplasmic binding protein-like II"/>
    <property type="match status" value="1"/>
</dbReference>
<evidence type="ECO:0000256" key="3">
    <source>
        <dbReference type="ARBA" id="ARBA00022729"/>
    </source>
</evidence>
<dbReference type="GO" id="GO:0015833">
    <property type="term" value="P:peptide transport"/>
    <property type="evidence" value="ECO:0007669"/>
    <property type="project" value="TreeGrafter"/>
</dbReference>
<dbReference type="Gene3D" id="3.40.190.10">
    <property type="entry name" value="Periplasmic binding protein-like II"/>
    <property type="match status" value="1"/>
</dbReference>
<keyword evidence="3 4" id="KW-0732">Signal</keyword>
<dbReference type="Gene3D" id="3.10.105.10">
    <property type="entry name" value="Dipeptide-binding Protein, Domain 3"/>
    <property type="match status" value="1"/>
</dbReference>
<dbReference type="GO" id="GO:1904680">
    <property type="term" value="F:peptide transmembrane transporter activity"/>
    <property type="evidence" value="ECO:0007669"/>
    <property type="project" value="TreeGrafter"/>
</dbReference>
<gene>
    <name evidence="6" type="ORF">RSO01_21290</name>
</gene>
<comment type="similarity">
    <text evidence="2">Belongs to the bacterial solute-binding protein 5 family.</text>
</comment>
<evidence type="ECO:0000256" key="1">
    <source>
        <dbReference type="ARBA" id="ARBA00004418"/>
    </source>
</evidence>
<dbReference type="AlphaFoldDB" id="A0A512N7S9"/>
<evidence type="ECO:0000256" key="4">
    <source>
        <dbReference type="SAM" id="SignalP"/>
    </source>
</evidence>
<dbReference type="RefSeq" id="WP_246158291.1">
    <property type="nucleotide sequence ID" value="NZ_BKAJ01000033.1"/>
</dbReference>